<gene>
    <name evidence="2" type="ORF">R1flu_024097</name>
</gene>
<sequence length="432" mass="48226">METFEVFMECRDDNTSIQFPNYGCCDFQDDLDRLCGISAWPWLPGEDSILGSLQSLGDAKRSVQDDRLGTLLFEQQHLSSNIWSSDNAVDPPHYEAADHDAAATKVEQKRPEIQSSKVDHDQVKVYSDPKVSRAKSTHCCSEDRSIKNDQVYFPMIRSTSISRQLPLPTRSWAKDEHSPSSSNCSLSSGGVTTSTETTDVSANLSVELSGMKFNPSCSGFHSHCENQVHPMEMAIELPLQASLDLGEKSCYSNGGIEVESSLRDHSLSEVYNGTQCYKNGPTVWREDSSFNSFDLATLVLSEKVNKLKVRLLPEGPQDATTSTHLRDELEIRSSLSSHSPSFDQHQAPRIKELVACHIHRNFIDWAYEKDTIVLNMLGKQDASDPSHSVLQEELQLTVDDFQVIMSTPTIKSEGLRKNAFALCIHLYLSSIL</sequence>
<reference evidence="2 3" key="1">
    <citation type="submission" date="2024-09" db="EMBL/GenBank/DDBJ databases">
        <title>Chromosome-scale assembly of Riccia fluitans.</title>
        <authorList>
            <person name="Paukszto L."/>
            <person name="Sawicki J."/>
            <person name="Karawczyk K."/>
            <person name="Piernik-Szablinska J."/>
            <person name="Szczecinska M."/>
            <person name="Mazdziarz M."/>
        </authorList>
    </citation>
    <scope>NUCLEOTIDE SEQUENCE [LARGE SCALE GENOMIC DNA]</scope>
    <source>
        <strain evidence="2">Rf_01</strain>
        <tissue evidence="2">Aerial parts of the thallus</tissue>
    </source>
</reference>
<comment type="caution">
    <text evidence="2">The sequence shown here is derived from an EMBL/GenBank/DDBJ whole genome shotgun (WGS) entry which is preliminary data.</text>
</comment>
<keyword evidence="3" id="KW-1185">Reference proteome</keyword>
<dbReference type="EMBL" id="JBHFFA010000007">
    <property type="protein sequence ID" value="KAL2612405.1"/>
    <property type="molecule type" value="Genomic_DNA"/>
</dbReference>
<dbReference type="AlphaFoldDB" id="A0ABD1XTY4"/>
<feature type="compositionally biased region" description="Low complexity" evidence="1">
    <location>
        <begin position="179"/>
        <end position="195"/>
    </location>
</feature>
<evidence type="ECO:0000313" key="2">
    <source>
        <dbReference type="EMBL" id="KAL2612405.1"/>
    </source>
</evidence>
<proteinExistence type="predicted"/>
<name>A0ABD1XTY4_9MARC</name>
<evidence type="ECO:0000313" key="3">
    <source>
        <dbReference type="Proteomes" id="UP001605036"/>
    </source>
</evidence>
<organism evidence="2 3">
    <name type="scientific">Riccia fluitans</name>
    <dbReference type="NCBI Taxonomy" id="41844"/>
    <lineage>
        <taxon>Eukaryota</taxon>
        <taxon>Viridiplantae</taxon>
        <taxon>Streptophyta</taxon>
        <taxon>Embryophyta</taxon>
        <taxon>Marchantiophyta</taxon>
        <taxon>Marchantiopsida</taxon>
        <taxon>Marchantiidae</taxon>
        <taxon>Marchantiales</taxon>
        <taxon>Ricciaceae</taxon>
        <taxon>Riccia</taxon>
    </lineage>
</organism>
<dbReference type="Proteomes" id="UP001605036">
    <property type="component" value="Unassembled WGS sequence"/>
</dbReference>
<evidence type="ECO:0000256" key="1">
    <source>
        <dbReference type="SAM" id="MobiDB-lite"/>
    </source>
</evidence>
<protein>
    <submittedName>
        <fullName evidence="2">Uncharacterized protein</fullName>
    </submittedName>
</protein>
<feature type="region of interest" description="Disordered" evidence="1">
    <location>
        <begin position="170"/>
        <end position="195"/>
    </location>
</feature>
<accession>A0ABD1XTY4</accession>